<dbReference type="Proteomes" id="UP000503278">
    <property type="component" value="Chromosome"/>
</dbReference>
<evidence type="ECO:0008006" key="4">
    <source>
        <dbReference type="Google" id="ProtNLM"/>
    </source>
</evidence>
<organism evidence="2 3">
    <name type="scientific">Mucilaginibacter robiniae</name>
    <dbReference type="NCBI Taxonomy" id="2728022"/>
    <lineage>
        <taxon>Bacteria</taxon>
        <taxon>Pseudomonadati</taxon>
        <taxon>Bacteroidota</taxon>
        <taxon>Sphingobacteriia</taxon>
        <taxon>Sphingobacteriales</taxon>
        <taxon>Sphingobacteriaceae</taxon>
        <taxon>Mucilaginibacter</taxon>
    </lineage>
</organism>
<proteinExistence type="predicted"/>
<reference evidence="2 3" key="1">
    <citation type="submission" date="2020-04" db="EMBL/GenBank/DDBJ databases">
        <title>Genome sequencing of novel species.</title>
        <authorList>
            <person name="Heo J."/>
            <person name="Kim S.-J."/>
            <person name="Kim J.-S."/>
            <person name="Hong S.-B."/>
            <person name="Kwon S.-W."/>
        </authorList>
    </citation>
    <scope>NUCLEOTIDE SEQUENCE [LARGE SCALE GENOMIC DNA]</scope>
    <source>
        <strain evidence="2 3">F39-2</strain>
    </source>
</reference>
<dbReference type="KEGG" id="mrob:HH214_08700"/>
<keyword evidence="3" id="KW-1185">Reference proteome</keyword>
<dbReference type="AlphaFoldDB" id="A0A7L5E0D1"/>
<evidence type="ECO:0000313" key="2">
    <source>
        <dbReference type="EMBL" id="QJD95948.1"/>
    </source>
</evidence>
<feature type="chain" id="PRO_5029626353" description="Plasmid transfer protein" evidence="1">
    <location>
        <begin position="19"/>
        <end position="220"/>
    </location>
</feature>
<feature type="signal peptide" evidence="1">
    <location>
        <begin position="1"/>
        <end position="18"/>
    </location>
</feature>
<accession>A0A7L5E0D1</accession>
<sequence length="220" mass="24205">MKLVYAFLLLLVGLCCHAQQVVVDPQHLATVLQNGAVRSAAESTHEQYLTKISGNINDLNTNMASVVAAQTMIYESLSNVNSALKDGLAVKNMAVIIADMTRYIDQALDMAKDQPYLLLFAGNIAGQMRSRATALVTDVSSFILKEGDQVLADYNARDQLLRRVTQQLQILDGLAYGAWKSIYWARQRGLIASATPFAGYLSHDQAIVSRIIQQAKYLKP</sequence>
<gene>
    <name evidence="2" type="ORF">HH214_08700</name>
</gene>
<keyword evidence="1" id="KW-0732">Signal</keyword>
<evidence type="ECO:0000256" key="1">
    <source>
        <dbReference type="SAM" id="SignalP"/>
    </source>
</evidence>
<name>A0A7L5E0D1_9SPHI</name>
<dbReference type="EMBL" id="CP051682">
    <property type="protein sequence ID" value="QJD95948.1"/>
    <property type="molecule type" value="Genomic_DNA"/>
</dbReference>
<dbReference type="RefSeq" id="WP_169606954.1">
    <property type="nucleotide sequence ID" value="NZ_CP051682.1"/>
</dbReference>
<protein>
    <recommendedName>
        <fullName evidence="4">Plasmid transfer protein</fullName>
    </recommendedName>
</protein>
<evidence type="ECO:0000313" key="3">
    <source>
        <dbReference type="Proteomes" id="UP000503278"/>
    </source>
</evidence>